<gene>
    <name evidence="1" type="ORF">GCM10023151_00190</name>
</gene>
<dbReference type="CDD" id="cd03025">
    <property type="entry name" value="DsbA_FrnE_like"/>
    <property type="match status" value="1"/>
</dbReference>
<name>A0ABP8IA62_9GAMM</name>
<protein>
    <submittedName>
        <fullName evidence="1">DsbA family protein</fullName>
    </submittedName>
</protein>
<dbReference type="EMBL" id="BAABFV010000001">
    <property type="protein sequence ID" value="GAA4354276.1"/>
    <property type="molecule type" value="Genomic_DNA"/>
</dbReference>
<dbReference type="Pfam" id="PF13743">
    <property type="entry name" value="Thioredoxin_5"/>
    <property type="match status" value="1"/>
</dbReference>
<dbReference type="Gene3D" id="3.40.30.10">
    <property type="entry name" value="Glutaredoxin"/>
    <property type="match status" value="1"/>
</dbReference>
<dbReference type="InterPro" id="IPR036249">
    <property type="entry name" value="Thioredoxin-like_sf"/>
</dbReference>
<dbReference type="RefSeq" id="WP_345291170.1">
    <property type="nucleotide sequence ID" value="NZ_BAABFV010000001.1"/>
</dbReference>
<keyword evidence="2" id="KW-1185">Reference proteome</keyword>
<evidence type="ECO:0000313" key="1">
    <source>
        <dbReference type="EMBL" id="GAA4354276.1"/>
    </source>
</evidence>
<reference evidence="2" key="1">
    <citation type="journal article" date="2019" name="Int. J. Syst. Evol. Microbiol.">
        <title>The Global Catalogue of Microorganisms (GCM) 10K type strain sequencing project: providing services to taxonomists for standard genome sequencing and annotation.</title>
        <authorList>
            <consortium name="The Broad Institute Genomics Platform"/>
            <consortium name="The Broad Institute Genome Sequencing Center for Infectious Disease"/>
            <person name="Wu L."/>
            <person name="Ma J."/>
        </authorList>
    </citation>
    <scope>NUCLEOTIDE SEQUENCE [LARGE SCALE GENOMIC DNA]</scope>
    <source>
        <strain evidence="2">JCM 17728</strain>
    </source>
</reference>
<organism evidence="1 2">
    <name type="scientific">Kangiella marina</name>
    <dbReference type="NCBI Taxonomy" id="1079178"/>
    <lineage>
        <taxon>Bacteria</taxon>
        <taxon>Pseudomonadati</taxon>
        <taxon>Pseudomonadota</taxon>
        <taxon>Gammaproteobacteria</taxon>
        <taxon>Kangiellales</taxon>
        <taxon>Kangiellaceae</taxon>
        <taxon>Kangiella</taxon>
    </lineage>
</organism>
<accession>A0ABP8IA62</accession>
<sequence length="210" mass="24304">MTAKLFYFHDPMCSWCWGFAPTWERLQQLCHKHFSEDLEVDFILGGLAPDSDQPMPLSLQQTLQSYWHRIEKLLGTEFNHDFWTLCQPRRSTYPACRAVIAASNQGAGQLMISAIQEAYYLKAMNPSDIDTLIQLAEKLVLNTKQFKEDLCSDETESELMKQIALYKQLSSRGFPSLALLINDLLYEIPVDYKHPQAMFDMIDAYLKNHK</sequence>
<dbReference type="Proteomes" id="UP001501011">
    <property type="component" value="Unassembled WGS sequence"/>
</dbReference>
<dbReference type="PANTHER" id="PTHR13887:SF54">
    <property type="entry name" value="DSBA FAMILY PROTEIN"/>
    <property type="match status" value="1"/>
</dbReference>
<dbReference type="Gene3D" id="1.10.472.60">
    <property type="entry name" value="putative protein disulfide isomerase domain"/>
    <property type="match status" value="1"/>
</dbReference>
<dbReference type="SUPFAM" id="SSF52833">
    <property type="entry name" value="Thioredoxin-like"/>
    <property type="match status" value="1"/>
</dbReference>
<dbReference type="PANTHER" id="PTHR13887">
    <property type="entry name" value="GLUTATHIONE S-TRANSFERASE KAPPA"/>
    <property type="match status" value="1"/>
</dbReference>
<comment type="caution">
    <text evidence="1">The sequence shown here is derived from an EMBL/GenBank/DDBJ whole genome shotgun (WGS) entry which is preliminary data.</text>
</comment>
<evidence type="ECO:0000313" key="2">
    <source>
        <dbReference type="Proteomes" id="UP001501011"/>
    </source>
</evidence>
<proteinExistence type="predicted"/>